<accession>A0AAV2APX2</accession>
<evidence type="ECO:0000256" key="6">
    <source>
        <dbReference type="PIRSR" id="PIRSR604254-1"/>
    </source>
</evidence>
<feature type="transmembrane region" description="Helical" evidence="7">
    <location>
        <begin position="31"/>
        <end position="52"/>
    </location>
</feature>
<sequence>MEKDAVPAKSRFMNARASGNKAYIPTDLEHIANVLTHALSVIPSLVGMFLLLRHSDDKWKFFSGFVYGAALVALFLVSTFFHYVFYTRRFKPLKEILHKCDRAIIYIFIAASYTPWLLLKDAERNFWTQNLSWIVWTMAMLGIIYQYFFHESMKSLVCGSYAWEAWST</sequence>
<organism evidence="8 9">
    <name type="scientific">Larinioides sclopetarius</name>
    <dbReference type="NCBI Taxonomy" id="280406"/>
    <lineage>
        <taxon>Eukaryota</taxon>
        <taxon>Metazoa</taxon>
        <taxon>Ecdysozoa</taxon>
        <taxon>Arthropoda</taxon>
        <taxon>Chelicerata</taxon>
        <taxon>Arachnida</taxon>
        <taxon>Araneae</taxon>
        <taxon>Araneomorphae</taxon>
        <taxon>Entelegynae</taxon>
        <taxon>Araneoidea</taxon>
        <taxon>Araneidae</taxon>
        <taxon>Larinioides</taxon>
    </lineage>
</organism>
<evidence type="ECO:0000256" key="4">
    <source>
        <dbReference type="ARBA" id="ARBA00022989"/>
    </source>
</evidence>
<feature type="transmembrane region" description="Helical" evidence="7">
    <location>
        <begin position="131"/>
        <end position="149"/>
    </location>
</feature>
<dbReference type="GO" id="GO:0016020">
    <property type="term" value="C:membrane"/>
    <property type="evidence" value="ECO:0007669"/>
    <property type="project" value="UniProtKB-SubCell"/>
</dbReference>
<feature type="transmembrane region" description="Helical" evidence="7">
    <location>
        <begin position="103"/>
        <end position="119"/>
    </location>
</feature>
<evidence type="ECO:0000256" key="7">
    <source>
        <dbReference type="SAM" id="Phobius"/>
    </source>
</evidence>
<feature type="transmembrane region" description="Helical" evidence="7">
    <location>
        <begin position="64"/>
        <end position="83"/>
    </location>
</feature>
<feature type="binding site" evidence="6">
    <location>
        <position position="82"/>
    </location>
    <ligand>
        <name>Zn(2+)</name>
        <dbReference type="ChEBI" id="CHEBI:29105"/>
    </ligand>
</feature>
<evidence type="ECO:0000256" key="3">
    <source>
        <dbReference type="ARBA" id="ARBA00022692"/>
    </source>
</evidence>
<name>A0AAV2APX2_9ARAC</name>
<evidence type="ECO:0000256" key="5">
    <source>
        <dbReference type="ARBA" id="ARBA00023136"/>
    </source>
</evidence>
<dbReference type="AlphaFoldDB" id="A0AAV2APX2"/>
<evidence type="ECO:0000313" key="8">
    <source>
        <dbReference type="EMBL" id="CAL1286051.1"/>
    </source>
</evidence>
<evidence type="ECO:0008006" key="10">
    <source>
        <dbReference type="Google" id="ProtNLM"/>
    </source>
</evidence>
<evidence type="ECO:0000313" key="9">
    <source>
        <dbReference type="Proteomes" id="UP001497382"/>
    </source>
</evidence>
<comment type="caution">
    <text evidence="8">The sequence shown here is derived from an EMBL/GenBank/DDBJ whole genome shotgun (WGS) entry which is preliminary data.</text>
</comment>
<dbReference type="Pfam" id="PF03006">
    <property type="entry name" value="HlyIII"/>
    <property type="match status" value="1"/>
</dbReference>
<evidence type="ECO:0000256" key="2">
    <source>
        <dbReference type="ARBA" id="ARBA00007018"/>
    </source>
</evidence>
<protein>
    <recommendedName>
        <fullName evidence="10">Hemolysin III</fullName>
    </recommendedName>
</protein>
<keyword evidence="4 7" id="KW-1133">Transmembrane helix</keyword>
<comment type="subcellular location">
    <subcellularLocation>
        <location evidence="1">Membrane</location>
        <topology evidence="1">Multi-pass membrane protein</topology>
    </subcellularLocation>
</comment>
<keyword evidence="5 7" id="KW-0472">Membrane</keyword>
<keyword evidence="6" id="KW-0862">Zinc</keyword>
<dbReference type="PANTHER" id="PTHR20855">
    <property type="entry name" value="ADIPOR/PROGESTIN RECEPTOR-RELATED"/>
    <property type="match status" value="1"/>
</dbReference>
<gene>
    <name evidence="8" type="ORF">LARSCL_LOCUS14028</name>
</gene>
<reference evidence="8 9" key="1">
    <citation type="submission" date="2024-04" db="EMBL/GenBank/DDBJ databases">
        <authorList>
            <person name="Rising A."/>
            <person name="Reimegard J."/>
            <person name="Sonavane S."/>
            <person name="Akerstrom W."/>
            <person name="Nylinder S."/>
            <person name="Hedman E."/>
            <person name="Kallberg Y."/>
        </authorList>
    </citation>
    <scope>NUCLEOTIDE SEQUENCE [LARGE SCALE GENOMIC DNA]</scope>
</reference>
<dbReference type="EMBL" id="CAXIEN010000197">
    <property type="protein sequence ID" value="CAL1286051.1"/>
    <property type="molecule type" value="Genomic_DNA"/>
</dbReference>
<keyword evidence="9" id="KW-1185">Reference proteome</keyword>
<dbReference type="GO" id="GO:0046872">
    <property type="term" value="F:metal ion binding"/>
    <property type="evidence" value="ECO:0007669"/>
    <property type="project" value="UniProtKB-KW"/>
</dbReference>
<keyword evidence="6" id="KW-0479">Metal-binding</keyword>
<dbReference type="InterPro" id="IPR004254">
    <property type="entry name" value="AdipoR/HlyIII-related"/>
</dbReference>
<proteinExistence type="inferred from homology"/>
<evidence type="ECO:0000256" key="1">
    <source>
        <dbReference type="ARBA" id="ARBA00004141"/>
    </source>
</evidence>
<keyword evidence="3 7" id="KW-0812">Transmembrane</keyword>
<dbReference type="Proteomes" id="UP001497382">
    <property type="component" value="Unassembled WGS sequence"/>
</dbReference>
<dbReference type="PANTHER" id="PTHR20855:SF3">
    <property type="entry name" value="LD03007P"/>
    <property type="match status" value="1"/>
</dbReference>
<comment type="similarity">
    <text evidence="2">Belongs to the ADIPOR family.</text>
</comment>